<proteinExistence type="predicted"/>
<organism evidence="1 2">
    <name type="scientific">Sphingobium chlorophenolicum L-1</name>
    <dbReference type="NCBI Taxonomy" id="690566"/>
    <lineage>
        <taxon>Bacteria</taxon>
        <taxon>Pseudomonadati</taxon>
        <taxon>Pseudomonadota</taxon>
        <taxon>Alphaproteobacteria</taxon>
        <taxon>Sphingomonadales</taxon>
        <taxon>Sphingomonadaceae</taxon>
        <taxon>Sphingobium</taxon>
    </lineage>
</organism>
<name>F6F2Q8_SPHCR</name>
<gene>
    <name evidence="1" type="ORF">Sphch_3104</name>
</gene>
<dbReference type="Proteomes" id="UP000007150">
    <property type="component" value="Chromosome 2"/>
</dbReference>
<dbReference type="EMBL" id="CP002799">
    <property type="protein sequence ID" value="AEG50720.1"/>
    <property type="molecule type" value="Genomic_DNA"/>
</dbReference>
<dbReference type="AlphaFoldDB" id="F6F2Q8"/>
<dbReference type="KEGG" id="sch:Sphch_3104"/>
<dbReference type="STRING" id="690566.Sphch_3104"/>
<evidence type="ECO:0000313" key="1">
    <source>
        <dbReference type="EMBL" id="AEG50720.1"/>
    </source>
</evidence>
<protein>
    <submittedName>
        <fullName evidence="1">Uncharacterized protein</fullName>
    </submittedName>
</protein>
<accession>F6F2Q8</accession>
<reference evidence="1 2" key="1">
    <citation type="submission" date="2011-05" db="EMBL/GenBank/DDBJ databases">
        <title>Complete sequence of chromosome 2 of Sphingobium chlorophenolicum L-1.</title>
        <authorList>
            <consortium name="US DOE Joint Genome Institute"/>
            <person name="Lucas S."/>
            <person name="Han J."/>
            <person name="Lapidus A."/>
            <person name="Cheng J.-F."/>
            <person name="Goodwin L."/>
            <person name="Pitluck S."/>
            <person name="Peters L."/>
            <person name="Daligault H."/>
            <person name="Han C."/>
            <person name="Tapia R."/>
            <person name="Land M."/>
            <person name="Hauser L."/>
            <person name="Kyrpides N."/>
            <person name="Ivanova N."/>
            <person name="Pagani I."/>
            <person name="Turner P."/>
            <person name="Copley S."/>
            <person name="Woyke T."/>
        </authorList>
    </citation>
    <scope>NUCLEOTIDE SEQUENCE [LARGE SCALE GENOMIC DNA]</scope>
    <source>
        <strain evidence="1 2">L-1</strain>
    </source>
</reference>
<evidence type="ECO:0000313" key="2">
    <source>
        <dbReference type="Proteomes" id="UP000007150"/>
    </source>
</evidence>
<dbReference type="HOGENOM" id="CLU_041098_0_0_5"/>
<sequence length="469" mass="53438">MTLRISHCRYYGMTTTSSATADQETSYRQKASDAIRDLLMEFECQPILFVGSGIPQRYFGAPTWRNLLKSLATALPNGEQQFDYLRQKHEDDPVKVGTELSELFFEWAWKEGKSNFPDEFFKSNTRKDTFIKYMACDLLSSMTPPSTKDIKGFDREISSLSDIKPHAIITTNYDLFLETVFDGYAPVTGQTILKYNTNSFGEIFHIHGDISDPSSIVLTKSDYDEWTERKKYVSAKLLTYFAEHPVFIFGYGLGDDNVKAIMRDIGELVADESGLIPNVYQIIWQADPVGKHPPDQAIFSVDGKDYRTRAIYTNELKWIFDALKSQSALTSINPKLVRALAARTMKLIRHDIPSGSVAVDYDVLERVAQDKDELPKLLGITVVDNPNQSHPYTITQVATRLGLKNWQEVNKVLNRIKEEKGTDLRSFDNRYHCKIKTGTKETSNTRKWSHEAVDLISNIIQGNDYEITI</sequence>
<keyword evidence="2" id="KW-1185">Reference proteome</keyword>
<dbReference type="Pfam" id="PF13289">
    <property type="entry name" value="SIR2_2"/>
    <property type="match status" value="1"/>
</dbReference>